<evidence type="ECO:0000256" key="14">
    <source>
        <dbReference type="SAM" id="Phobius"/>
    </source>
</evidence>
<feature type="region of interest" description="Disordered" evidence="13">
    <location>
        <begin position="337"/>
        <end position="367"/>
    </location>
</feature>
<keyword evidence="11" id="KW-0449">Lipoprotein</keyword>
<dbReference type="PRINTS" id="PR01480">
    <property type="entry name" value="NEUROTENSN1R"/>
</dbReference>
<dbReference type="SUPFAM" id="SSF81321">
    <property type="entry name" value="Family A G protein-coupled receptor-like"/>
    <property type="match status" value="1"/>
</dbReference>
<keyword evidence="17" id="KW-1185">Reference proteome</keyword>
<feature type="transmembrane region" description="Helical" evidence="14">
    <location>
        <begin position="63"/>
        <end position="87"/>
    </location>
</feature>
<evidence type="ECO:0000313" key="16">
    <source>
        <dbReference type="EMBL" id="KAL2103700.1"/>
    </source>
</evidence>
<evidence type="ECO:0000256" key="11">
    <source>
        <dbReference type="ARBA" id="ARBA00023288"/>
    </source>
</evidence>
<dbReference type="PRINTS" id="PR00237">
    <property type="entry name" value="GPCRRHODOPSN"/>
</dbReference>
<keyword evidence="5 12" id="KW-0297">G-protein coupled receptor</keyword>
<comment type="similarity">
    <text evidence="12">Belongs to the G-protein coupled receptor 1 family.</text>
</comment>
<dbReference type="EMBL" id="JBHFQA010000001">
    <property type="protein sequence ID" value="KAL2103700.1"/>
    <property type="molecule type" value="Genomic_DNA"/>
</dbReference>
<dbReference type="Gene3D" id="1.20.1070.10">
    <property type="entry name" value="Rhodopsin 7-helix transmembrane proteins"/>
    <property type="match status" value="1"/>
</dbReference>
<proteinExistence type="inferred from homology"/>
<keyword evidence="3 12" id="KW-0812">Transmembrane</keyword>
<evidence type="ECO:0000256" key="10">
    <source>
        <dbReference type="ARBA" id="ARBA00023224"/>
    </source>
</evidence>
<comment type="subcellular location">
    <subcellularLocation>
        <location evidence="1">Cell membrane</location>
        <topology evidence="1">Multi-pass membrane protein</topology>
    </subcellularLocation>
</comment>
<evidence type="ECO:0000313" key="17">
    <source>
        <dbReference type="Proteomes" id="UP001591681"/>
    </source>
</evidence>
<keyword evidence="9 12" id="KW-0675">Receptor</keyword>
<feature type="domain" description="G-protein coupled receptors family 1 profile" evidence="15">
    <location>
        <begin position="42"/>
        <end position="313"/>
    </location>
</feature>
<evidence type="ECO:0000256" key="7">
    <source>
        <dbReference type="ARBA" id="ARBA00023139"/>
    </source>
</evidence>
<accession>A0ABD1KX19</accession>
<keyword evidence="2" id="KW-1003">Cell membrane</keyword>
<feature type="transmembrane region" description="Helical" evidence="14">
    <location>
        <begin position="253"/>
        <end position="272"/>
    </location>
</feature>
<dbReference type="InterPro" id="IPR017452">
    <property type="entry name" value="GPCR_Rhodpsn_7TM"/>
</dbReference>
<gene>
    <name evidence="16" type="ORF">ACEWY4_000568</name>
</gene>
<dbReference type="PROSITE" id="PS00237">
    <property type="entry name" value="G_PROTEIN_RECEP_F1_1"/>
    <property type="match status" value="1"/>
</dbReference>
<reference evidence="16 17" key="1">
    <citation type="submission" date="2024-09" db="EMBL/GenBank/DDBJ databases">
        <title>A chromosome-level genome assembly of Gray's grenadier anchovy, Coilia grayii.</title>
        <authorList>
            <person name="Fu Z."/>
        </authorList>
    </citation>
    <scope>NUCLEOTIDE SEQUENCE [LARGE SCALE GENOMIC DNA]</scope>
    <source>
        <strain evidence="16">G4</strain>
        <tissue evidence="16">Muscle</tissue>
    </source>
</reference>
<name>A0ABD1KX19_9TELE</name>
<evidence type="ECO:0000256" key="2">
    <source>
        <dbReference type="ARBA" id="ARBA00022475"/>
    </source>
</evidence>
<keyword evidence="6 14" id="KW-0472">Membrane</keyword>
<keyword evidence="4 14" id="KW-1133">Transmembrane helix</keyword>
<feature type="transmembrane region" description="Helical" evidence="14">
    <location>
        <begin position="150"/>
        <end position="169"/>
    </location>
</feature>
<evidence type="ECO:0000259" key="15">
    <source>
        <dbReference type="PROSITE" id="PS50262"/>
    </source>
</evidence>
<dbReference type="InterPro" id="IPR003984">
    <property type="entry name" value="NT_rcpt"/>
</dbReference>
<evidence type="ECO:0000256" key="6">
    <source>
        <dbReference type="ARBA" id="ARBA00023136"/>
    </source>
</evidence>
<keyword evidence="7" id="KW-0564">Palmitate</keyword>
<evidence type="ECO:0000256" key="1">
    <source>
        <dbReference type="ARBA" id="ARBA00004651"/>
    </source>
</evidence>
<dbReference type="AlphaFoldDB" id="A0ABD1KX19"/>
<dbReference type="InterPro" id="IPR003985">
    <property type="entry name" value="NT1_rcpt"/>
</dbReference>
<keyword evidence="10 12" id="KW-0807">Transducer</keyword>
<dbReference type="Pfam" id="PF00001">
    <property type="entry name" value="7tm_1"/>
    <property type="match status" value="1"/>
</dbReference>
<sequence length="383" mass="43314">MFDTSNASSPAEENYLDVNTDIYSKVLVTAIYAVLFAVGCLGNSVTLYIMCKRGSLQNLQSTVHYHLASLAASDLLILILCMPVELYNFIWVHHPWAFGDVVCRGYYFLRDGCSYATALNIASLSMERYMALCHPFKAKRVVSRGRTRRLICGLWVVSFLLASSMLFIMGQHNVGHEMICTPIVSTATVKTVLQVNALLSFVVPMAVVSIFNWLIGRQLQRLSQQALLHRPGSPLASGHITERARTRSLRHSVTVLRVVVVAFVICWLPYHIRRLMFCYIIEWPEHLYDFYHYFYMVTNVLFYVSSAINPVLYNLVSANFREVFLSTLSSSCAQSFAKRQHNPPGSRLHDLQKLPSPGGHNPQHHTTQQTILLLSVTKETMSS</sequence>
<dbReference type="GO" id="GO:0005886">
    <property type="term" value="C:plasma membrane"/>
    <property type="evidence" value="ECO:0007669"/>
    <property type="project" value="UniProtKB-SubCell"/>
</dbReference>
<dbReference type="GO" id="GO:0004930">
    <property type="term" value="F:G protein-coupled receptor activity"/>
    <property type="evidence" value="ECO:0007669"/>
    <property type="project" value="UniProtKB-KW"/>
</dbReference>
<dbReference type="PROSITE" id="PS50262">
    <property type="entry name" value="G_PROTEIN_RECEP_F1_2"/>
    <property type="match status" value="1"/>
</dbReference>
<evidence type="ECO:0000256" key="13">
    <source>
        <dbReference type="SAM" id="MobiDB-lite"/>
    </source>
</evidence>
<organism evidence="16 17">
    <name type="scientific">Coilia grayii</name>
    <name type="common">Gray's grenadier anchovy</name>
    <dbReference type="NCBI Taxonomy" id="363190"/>
    <lineage>
        <taxon>Eukaryota</taxon>
        <taxon>Metazoa</taxon>
        <taxon>Chordata</taxon>
        <taxon>Craniata</taxon>
        <taxon>Vertebrata</taxon>
        <taxon>Euteleostomi</taxon>
        <taxon>Actinopterygii</taxon>
        <taxon>Neopterygii</taxon>
        <taxon>Teleostei</taxon>
        <taxon>Clupei</taxon>
        <taxon>Clupeiformes</taxon>
        <taxon>Clupeoidei</taxon>
        <taxon>Engraulidae</taxon>
        <taxon>Coilinae</taxon>
        <taxon>Coilia</taxon>
    </lineage>
</organism>
<dbReference type="PANTHER" id="PTHR24243:SF9">
    <property type="entry name" value="NEUROTENSIN RECEPTOR TYPE 1"/>
    <property type="match status" value="1"/>
</dbReference>
<evidence type="ECO:0000256" key="12">
    <source>
        <dbReference type="RuleBase" id="RU000688"/>
    </source>
</evidence>
<evidence type="ECO:0000256" key="3">
    <source>
        <dbReference type="ARBA" id="ARBA00022692"/>
    </source>
</evidence>
<feature type="transmembrane region" description="Helical" evidence="14">
    <location>
        <begin position="26"/>
        <end position="51"/>
    </location>
</feature>
<comment type="caution">
    <text evidence="16">The sequence shown here is derived from an EMBL/GenBank/DDBJ whole genome shotgun (WGS) entry which is preliminary data.</text>
</comment>
<feature type="transmembrane region" description="Helical" evidence="14">
    <location>
        <begin position="197"/>
        <end position="215"/>
    </location>
</feature>
<evidence type="ECO:0000256" key="4">
    <source>
        <dbReference type="ARBA" id="ARBA00022989"/>
    </source>
</evidence>
<evidence type="ECO:0000256" key="5">
    <source>
        <dbReference type="ARBA" id="ARBA00023040"/>
    </source>
</evidence>
<feature type="transmembrane region" description="Helical" evidence="14">
    <location>
        <begin position="292"/>
        <end position="316"/>
    </location>
</feature>
<keyword evidence="8" id="KW-1015">Disulfide bond</keyword>
<evidence type="ECO:0000256" key="9">
    <source>
        <dbReference type="ARBA" id="ARBA00023170"/>
    </source>
</evidence>
<dbReference type="PRINTS" id="PR01479">
    <property type="entry name" value="NEUROTENSINR"/>
</dbReference>
<protein>
    <recommendedName>
        <fullName evidence="15">G-protein coupled receptors family 1 profile domain-containing protein</fullName>
    </recommendedName>
</protein>
<dbReference type="Proteomes" id="UP001591681">
    <property type="component" value="Unassembled WGS sequence"/>
</dbReference>
<dbReference type="InterPro" id="IPR000276">
    <property type="entry name" value="GPCR_Rhodpsn"/>
</dbReference>
<evidence type="ECO:0000256" key="8">
    <source>
        <dbReference type="ARBA" id="ARBA00023157"/>
    </source>
</evidence>
<dbReference type="PANTHER" id="PTHR24243">
    <property type="entry name" value="G-PROTEIN COUPLED RECEPTOR"/>
    <property type="match status" value="1"/>
</dbReference>
<feature type="transmembrane region" description="Helical" evidence="14">
    <location>
        <begin position="107"/>
        <end position="129"/>
    </location>
</feature>